<evidence type="ECO:0000313" key="2">
    <source>
        <dbReference type="Proteomes" id="UP000038040"/>
    </source>
</evidence>
<dbReference type="Proteomes" id="UP000274756">
    <property type="component" value="Unassembled WGS sequence"/>
</dbReference>
<reference evidence="1 3" key="2">
    <citation type="submission" date="2018-11" db="EMBL/GenBank/DDBJ databases">
        <authorList>
            <consortium name="Pathogen Informatics"/>
        </authorList>
    </citation>
    <scope>NUCLEOTIDE SEQUENCE [LARGE SCALE GENOMIC DNA]</scope>
</reference>
<proteinExistence type="predicted"/>
<name>A0A0N4ULG5_DRAME</name>
<dbReference type="EMBL" id="UYYG01000067">
    <property type="protein sequence ID" value="VDN52581.1"/>
    <property type="molecule type" value="Genomic_DNA"/>
</dbReference>
<dbReference type="AlphaFoldDB" id="A0A0N4ULG5"/>
<accession>A0A0N4ULG5</accession>
<keyword evidence="3" id="KW-1185">Reference proteome</keyword>
<evidence type="ECO:0000313" key="3">
    <source>
        <dbReference type="Proteomes" id="UP000274756"/>
    </source>
</evidence>
<organism evidence="2 4">
    <name type="scientific">Dracunculus medinensis</name>
    <name type="common">Guinea worm</name>
    <dbReference type="NCBI Taxonomy" id="318479"/>
    <lineage>
        <taxon>Eukaryota</taxon>
        <taxon>Metazoa</taxon>
        <taxon>Ecdysozoa</taxon>
        <taxon>Nematoda</taxon>
        <taxon>Chromadorea</taxon>
        <taxon>Rhabditida</taxon>
        <taxon>Spirurina</taxon>
        <taxon>Dracunculoidea</taxon>
        <taxon>Dracunculidae</taxon>
        <taxon>Dracunculus</taxon>
    </lineage>
</organism>
<reference evidence="4" key="1">
    <citation type="submission" date="2016-04" db="UniProtKB">
        <authorList>
            <consortium name="WormBaseParasite"/>
        </authorList>
    </citation>
    <scope>IDENTIFICATION</scope>
</reference>
<dbReference type="WBParaSite" id="DME_0000863901-mRNA-1">
    <property type="protein sequence ID" value="DME_0000863901-mRNA-1"/>
    <property type="gene ID" value="DME_0000863901"/>
</dbReference>
<gene>
    <name evidence="1" type="ORF">DME_LOCUS2554</name>
</gene>
<protein>
    <submittedName>
        <fullName evidence="1 4">Uncharacterized protein</fullName>
    </submittedName>
</protein>
<evidence type="ECO:0000313" key="1">
    <source>
        <dbReference type="EMBL" id="VDN52581.1"/>
    </source>
</evidence>
<dbReference type="Proteomes" id="UP000038040">
    <property type="component" value="Unplaced"/>
</dbReference>
<evidence type="ECO:0000313" key="4">
    <source>
        <dbReference type="WBParaSite" id="DME_0000863901-mRNA-1"/>
    </source>
</evidence>
<sequence length="178" mass="20317">MQRKQQQDKELQRQQQQPSIELLKALLPTDNYQLEHTSDDDSNDPYFDKLLNNENIRYLKSIPEEESDEINSEKSGDCSTTLLLPAIHCASPSPLSPAITHCASTVIDLNKNGSSTHNELKYFDLPDLRAIDSDSDTSSINNSSSINRYEIDFNTMNDLDRDQSEFILENNPLFVLFF</sequence>